<evidence type="ECO:0000313" key="2">
    <source>
        <dbReference type="Proteomes" id="UP000053424"/>
    </source>
</evidence>
<reference evidence="2" key="2">
    <citation type="submission" date="2015-01" db="EMBL/GenBank/DDBJ databases">
        <title>Evolutionary Origins and Diversification of the Mycorrhizal Mutualists.</title>
        <authorList>
            <consortium name="DOE Joint Genome Institute"/>
            <consortium name="Mycorrhizal Genomics Consortium"/>
            <person name="Kohler A."/>
            <person name="Kuo A."/>
            <person name="Nagy L.G."/>
            <person name="Floudas D."/>
            <person name="Copeland A."/>
            <person name="Barry K.W."/>
            <person name="Cichocki N."/>
            <person name="Veneault-Fourrey C."/>
            <person name="LaButti K."/>
            <person name="Lindquist E.A."/>
            <person name="Lipzen A."/>
            <person name="Lundell T."/>
            <person name="Morin E."/>
            <person name="Murat C."/>
            <person name="Riley R."/>
            <person name="Ohm R."/>
            <person name="Sun H."/>
            <person name="Tunlid A."/>
            <person name="Henrissat B."/>
            <person name="Grigoriev I.V."/>
            <person name="Hibbett D.S."/>
            <person name="Martin F."/>
        </authorList>
    </citation>
    <scope>NUCLEOTIDE SEQUENCE [LARGE SCALE GENOMIC DNA]</scope>
    <source>
        <strain evidence="2">h7</strain>
    </source>
</reference>
<accession>A0A0C3C7V3</accession>
<reference evidence="1 2" key="1">
    <citation type="submission" date="2014-04" db="EMBL/GenBank/DDBJ databases">
        <authorList>
            <consortium name="DOE Joint Genome Institute"/>
            <person name="Kuo A."/>
            <person name="Gay G."/>
            <person name="Dore J."/>
            <person name="Kohler A."/>
            <person name="Nagy L.G."/>
            <person name="Floudas D."/>
            <person name="Copeland A."/>
            <person name="Barry K.W."/>
            <person name="Cichocki N."/>
            <person name="Veneault-Fourrey C."/>
            <person name="LaButti K."/>
            <person name="Lindquist E.A."/>
            <person name="Lipzen A."/>
            <person name="Lundell T."/>
            <person name="Morin E."/>
            <person name="Murat C."/>
            <person name="Sun H."/>
            <person name="Tunlid A."/>
            <person name="Henrissat B."/>
            <person name="Grigoriev I.V."/>
            <person name="Hibbett D.S."/>
            <person name="Martin F."/>
            <person name="Nordberg H.P."/>
            <person name="Cantor M.N."/>
            <person name="Hua S.X."/>
        </authorList>
    </citation>
    <scope>NUCLEOTIDE SEQUENCE [LARGE SCALE GENOMIC DNA]</scope>
    <source>
        <strain evidence="2">h7</strain>
    </source>
</reference>
<dbReference type="AlphaFoldDB" id="A0A0C3C7V3"/>
<evidence type="ECO:0000313" key="1">
    <source>
        <dbReference type="EMBL" id="KIM40309.1"/>
    </source>
</evidence>
<protein>
    <submittedName>
        <fullName evidence="1">Uncharacterized protein</fullName>
    </submittedName>
</protein>
<proteinExistence type="predicted"/>
<dbReference type="Proteomes" id="UP000053424">
    <property type="component" value="Unassembled WGS sequence"/>
</dbReference>
<dbReference type="EMBL" id="KN831783">
    <property type="protein sequence ID" value="KIM40309.1"/>
    <property type="molecule type" value="Genomic_DNA"/>
</dbReference>
<gene>
    <name evidence="1" type="ORF">M413DRAFT_176695</name>
</gene>
<keyword evidence="2" id="KW-1185">Reference proteome</keyword>
<dbReference type="HOGENOM" id="CLU_2705064_0_0_1"/>
<name>A0A0C3C7V3_HEBCY</name>
<sequence>MCVTWLIVTSLCYDYKVRIGRGKASNMIITRQHEANVELQYTNAILGVLQEMRFRNKAEKQVPNLGRKHQGMF</sequence>
<organism evidence="1 2">
    <name type="scientific">Hebeloma cylindrosporum</name>
    <dbReference type="NCBI Taxonomy" id="76867"/>
    <lineage>
        <taxon>Eukaryota</taxon>
        <taxon>Fungi</taxon>
        <taxon>Dikarya</taxon>
        <taxon>Basidiomycota</taxon>
        <taxon>Agaricomycotina</taxon>
        <taxon>Agaricomycetes</taxon>
        <taxon>Agaricomycetidae</taxon>
        <taxon>Agaricales</taxon>
        <taxon>Agaricineae</taxon>
        <taxon>Hymenogastraceae</taxon>
        <taxon>Hebeloma</taxon>
    </lineage>
</organism>